<dbReference type="PIRSF" id="PIRSF000525">
    <property type="entry name" value="SerC"/>
    <property type="match status" value="1"/>
</dbReference>
<dbReference type="PANTHER" id="PTHR43247">
    <property type="entry name" value="PHOSPHOSERINE AMINOTRANSFERASE"/>
    <property type="match status" value="1"/>
</dbReference>
<dbReference type="RefSeq" id="WP_188993981.1">
    <property type="nucleotide sequence ID" value="NZ_BMHP01000002.1"/>
</dbReference>
<sequence>MTKRAYNFNAGPAALPLEVLQQGQEEFINFLDSGMSIMEMSHRSPIYEQVHNEVQSLLRELMGIPDSYKILLLQGGASTQFAMVPMNLLPAGKVGAYVMTGSWSEKAIKEAQLFGETAVAASSEADKFNRIPDLSAIKLPDNAAYLHVTSNETIEGTQYQTFPDTGDVTLIGDMSSDIMSRPVDVSRFGMIYAGAQKNLGPSGVTIVIAREDMVLASPKNIPTMMRYETHAKNNSLYNTPPSFSVYLAGLMLKWVKAKGGVADIEKINRDKTRLIYDTIDQSGGFYRGFADQGSRSLMNITFRIHTEELEKQFVKESEAHGFVGLKGHRSVGGLRASTYNAVPMESCKALADFMADFQKRNG</sequence>
<dbReference type="PROSITE" id="PS00595">
    <property type="entry name" value="AA_TRANSFER_CLASS_5"/>
    <property type="match status" value="1"/>
</dbReference>
<dbReference type="GO" id="GO:0005737">
    <property type="term" value="C:cytoplasm"/>
    <property type="evidence" value="ECO:0007669"/>
    <property type="project" value="UniProtKB-SubCell"/>
</dbReference>
<dbReference type="Gene3D" id="3.90.1150.10">
    <property type="entry name" value="Aspartate Aminotransferase, domain 1"/>
    <property type="match status" value="1"/>
</dbReference>
<dbReference type="SUPFAM" id="SSF53383">
    <property type="entry name" value="PLP-dependent transferases"/>
    <property type="match status" value="1"/>
</dbReference>
<dbReference type="Proteomes" id="UP000612456">
    <property type="component" value="Unassembled WGS sequence"/>
</dbReference>
<evidence type="ECO:0000256" key="6">
    <source>
        <dbReference type="ARBA" id="ARBA00022679"/>
    </source>
</evidence>
<dbReference type="InterPro" id="IPR000192">
    <property type="entry name" value="Aminotrans_V_dom"/>
</dbReference>
<evidence type="ECO:0000256" key="4">
    <source>
        <dbReference type="ARBA" id="ARBA00022576"/>
    </source>
</evidence>
<dbReference type="AlphaFoldDB" id="A0A917DW90"/>
<keyword evidence="8 11" id="KW-0718">Serine biosynthesis</keyword>
<evidence type="ECO:0000256" key="11">
    <source>
        <dbReference type="HAMAP-Rule" id="MF_00160"/>
    </source>
</evidence>
<feature type="domain" description="Aminotransferase class V" evidence="13">
    <location>
        <begin position="6"/>
        <end position="348"/>
    </location>
</feature>
<dbReference type="GO" id="GO:0030170">
    <property type="term" value="F:pyridoxal phosphate binding"/>
    <property type="evidence" value="ECO:0007669"/>
    <property type="project" value="UniProtKB-UniRule"/>
</dbReference>
<feature type="modified residue" description="N6-(pyridoxal phosphate)lysine" evidence="11">
    <location>
        <position position="197"/>
    </location>
</feature>
<gene>
    <name evidence="11 14" type="primary">serC</name>
    <name evidence="14" type="ORF">GCM10010911_35650</name>
</gene>
<evidence type="ECO:0000256" key="2">
    <source>
        <dbReference type="ARBA" id="ARBA00005099"/>
    </source>
</evidence>
<comment type="caution">
    <text evidence="11">Lacks conserved residue(s) required for the propagation of feature annotation.</text>
</comment>
<comment type="subunit">
    <text evidence="11">Homodimer.</text>
</comment>
<dbReference type="InterPro" id="IPR015424">
    <property type="entry name" value="PyrdxlP-dep_Trfase"/>
</dbReference>
<organism evidence="14 15">
    <name type="scientific">Paenibacillus nasutitermitis</name>
    <dbReference type="NCBI Taxonomy" id="1652958"/>
    <lineage>
        <taxon>Bacteria</taxon>
        <taxon>Bacillati</taxon>
        <taxon>Bacillota</taxon>
        <taxon>Bacilli</taxon>
        <taxon>Bacillales</taxon>
        <taxon>Paenibacillaceae</taxon>
        <taxon>Paenibacillus</taxon>
    </lineage>
</organism>
<reference evidence="14" key="1">
    <citation type="journal article" date="2014" name="Int. J. Syst. Evol. Microbiol.">
        <title>Complete genome sequence of Corynebacterium casei LMG S-19264T (=DSM 44701T), isolated from a smear-ripened cheese.</title>
        <authorList>
            <consortium name="US DOE Joint Genome Institute (JGI-PGF)"/>
            <person name="Walter F."/>
            <person name="Albersmeier A."/>
            <person name="Kalinowski J."/>
            <person name="Ruckert C."/>
        </authorList>
    </citation>
    <scope>NUCLEOTIDE SEQUENCE</scope>
    <source>
        <strain evidence="14">CGMCC 1.15178</strain>
    </source>
</reference>
<comment type="catalytic activity">
    <reaction evidence="9 11">
        <text>4-(phosphooxy)-L-threonine + 2-oxoglutarate = (R)-3-hydroxy-2-oxo-4-phosphooxybutanoate + L-glutamate</text>
        <dbReference type="Rhea" id="RHEA:16573"/>
        <dbReference type="ChEBI" id="CHEBI:16810"/>
        <dbReference type="ChEBI" id="CHEBI:29985"/>
        <dbReference type="ChEBI" id="CHEBI:58452"/>
        <dbReference type="ChEBI" id="CHEBI:58538"/>
        <dbReference type="EC" id="2.6.1.52"/>
    </reaction>
</comment>
<evidence type="ECO:0000256" key="8">
    <source>
        <dbReference type="ARBA" id="ARBA00023299"/>
    </source>
</evidence>
<reference evidence="14" key="2">
    <citation type="submission" date="2020-09" db="EMBL/GenBank/DDBJ databases">
        <authorList>
            <person name="Sun Q."/>
            <person name="Zhou Y."/>
        </authorList>
    </citation>
    <scope>NUCLEOTIDE SEQUENCE</scope>
    <source>
        <strain evidence="14">CGMCC 1.15178</strain>
    </source>
</reference>
<dbReference type="GO" id="GO:0006564">
    <property type="term" value="P:L-serine biosynthetic process"/>
    <property type="evidence" value="ECO:0007669"/>
    <property type="project" value="UniProtKB-UniRule"/>
</dbReference>
<feature type="binding site" evidence="11">
    <location>
        <position position="103"/>
    </location>
    <ligand>
        <name>pyridoxal 5'-phosphate</name>
        <dbReference type="ChEBI" id="CHEBI:597326"/>
    </ligand>
</feature>
<comment type="function">
    <text evidence="1 11">Catalyzes the reversible conversion of 3-phosphohydroxypyruvate to phosphoserine and of 3-hydroxy-2-oxo-4-phosphonooxybutanoate to phosphohydroxythreonine.</text>
</comment>
<evidence type="ECO:0000256" key="1">
    <source>
        <dbReference type="ARBA" id="ARBA00003483"/>
    </source>
</evidence>
<keyword evidence="7 11" id="KW-0663">Pyridoxal phosphate</keyword>
<feature type="binding site" evidence="11">
    <location>
        <position position="153"/>
    </location>
    <ligand>
        <name>pyridoxal 5'-phosphate</name>
        <dbReference type="ChEBI" id="CHEBI:597326"/>
    </ligand>
</feature>
<keyword evidence="11" id="KW-0963">Cytoplasm</keyword>
<keyword evidence="6 11" id="KW-0808">Transferase</keyword>
<protein>
    <recommendedName>
        <fullName evidence="11">Phosphoserine aminotransferase</fullName>
        <ecNumber evidence="11">2.6.1.52</ecNumber>
    </recommendedName>
    <alternativeName>
        <fullName evidence="11">Phosphohydroxythreonine aminotransferase</fullName>
        <shortName evidence="11">PSAT</shortName>
    </alternativeName>
</protein>
<comment type="caution">
    <text evidence="14">The sequence shown here is derived from an EMBL/GenBank/DDBJ whole genome shotgun (WGS) entry which is preliminary data.</text>
</comment>
<dbReference type="FunFam" id="3.40.640.10:FF:000010">
    <property type="entry name" value="Phosphoserine aminotransferase"/>
    <property type="match status" value="1"/>
</dbReference>
<feature type="binding site" evidence="11">
    <location>
        <begin position="77"/>
        <end position="78"/>
    </location>
    <ligand>
        <name>pyridoxal 5'-phosphate</name>
        <dbReference type="ChEBI" id="CHEBI:597326"/>
    </ligand>
</feature>
<evidence type="ECO:0000259" key="13">
    <source>
        <dbReference type="Pfam" id="PF00266"/>
    </source>
</evidence>
<comment type="pathway">
    <text evidence="2 11 12">Amino-acid biosynthesis; L-serine biosynthesis; L-serine from 3-phospho-D-glycerate: step 2/3.</text>
</comment>
<dbReference type="EC" id="2.6.1.52" evidence="11"/>
<dbReference type="NCBIfam" id="TIGR01364">
    <property type="entry name" value="serC_1"/>
    <property type="match status" value="1"/>
</dbReference>
<evidence type="ECO:0000256" key="3">
    <source>
        <dbReference type="ARBA" id="ARBA00006904"/>
    </source>
</evidence>
<dbReference type="Pfam" id="PF00266">
    <property type="entry name" value="Aminotran_5"/>
    <property type="match status" value="1"/>
</dbReference>
<comment type="catalytic activity">
    <reaction evidence="10 11 12">
        <text>O-phospho-L-serine + 2-oxoglutarate = 3-phosphooxypyruvate + L-glutamate</text>
        <dbReference type="Rhea" id="RHEA:14329"/>
        <dbReference type="ChEBI" id="CHEBI:16810"/>
        <dbReference type="ChEBI" id="CHEBI:18110"/>
        <dbReference type="ChEBI" id="CHEBI:29985"/>
        <dbReference type="ChEBI" id="CHEBI:57524"/>
        <dbReference type="EC" id="2.6.1.52"/>
    </reaction>
</comment>
<keyword evidence="4 11" id="KW-0032">Aminotransferase</keyword>
<dbReference type="PANTHER" id="PTHR43247:SF1">
    <property type="entry name" value="PHOSPHOSERINE AMINOTRANSFERASE"/>
    <property type="match status" value="1"/>
</dbReference>
<keyword evidence="5 11" id="KW-0028">Amino-acid biosynthesis</keyword>
<feature type="binding site" evidence="11">
    <location>
        <position position="43"/>
    </location>
    <ligand>
        <name>L-glutamate</name>
        <dbReference type="ChEBI" id="CHEBI:29985"/>
    </ligand>
</feature>
<evidence type="ECO:0000256" key="5">
    <source>
        <dbReference type="ARBA" id="ARBA00022605"/>
    </source>
</evidence>
<feature type="binding site" evidence="11">
    <location>
        <position position="196"/>
    </location>
    <ligand>
        <name>pyridoxal 5'-phosphate</name>
        <dbReference type="ChEBI" id="CHEBI:597326"/>
    </ligand>
</feature>
<comment type="cofactor">
    <cofactor evidence="11">
        <name>pyridoxal 5'-phosphate</name>
        <dbReference type="ChEBI" id="CHEBI:597326"/>
    </cofactor>
    <text evidence="11">Binds 1 pyridoxal phosphate per subunit.</text>
</comment>
<evidence type="ECO:0000313" key="15">
    <source>
        <dbReference type="Proteomes" id="UP000612456"/>
    </source>
</evidence>
<evidence type="ECO:0000256" key="9">
    <source>
        <dbReference type="ARBA" id="ARBA00047630"/>
    </source>
</evidence>
<dbReference type="InterPro" id="IPR015421">
    <property type="entry name" value="PyrdxlP-dep_Trfase_major"/>
</dbReference>
<evidence type="ECO:0000256" key="10">
    <source>
        <dbReference type="ARBA" id="ARBA00049007"/>
    </source>
</evidence>
<comment type="similarity">
    <text evidence="3 11">Belongs to the class-V pyridoxal-phosphate-dependent aminotransferase family. SerC subfamily.</text>
</comment>
<dbReference type="Gene3D" id="3.40.640.10">
    <property type="entry name" value="Type I PLP-dependent aspartate aminotransferase-like (Major domain)"/>
    <property type="match status" value="1"/>
</dbReference>
<evidence type="ECO:0000313" key="14">
    <source>
        <dbReference type="EMBL" id="GGD74599.1"/>
    </source>
</evidence>
<dbReference type="CDD" id="cd00611">
    <property type="entry name" value="PSAT_like"/>
    <property type="match status" value="1"/>
</dbReference>
<dbReference type="NCBIfam" id="NF003764">
    <property type="entry name" value="PRK05355.1"/>
    <property type="match status" value="1"/>
</dbReference>
<dbReference type="GO" id="GO:0004648">
    <property type="term" value="F:O-phospho-L-serine:2-oxoglutarate aminotransferase activity"/>
    <property type="evidence" value="ECO:0007669"/>
    <property type="project" value="UniProtKB-UniRule"/>
</dbReference>
<feature type="binding site" evidence="11">
    <location>
        <begin position="238"/>
        <end position="239"/>
    </location>
    <ligand>
        <name>pyridoxal 5'-phosphate</name>
        <dbReference type="ChEBI" id="CHEBI:597326"/>
    </ligand>
</feature>
<proteinExistence type="inferred from homology"/>
<accession>A0A917DW90</accession>
<dbReference type="HAMAP" id="MF_00160">
    <property type="entry name" value="SerC_aminotrans_5"/>
    <property type="match status" value="1"/>
</dbReference>
<dbReference type="EMBL" id="BMHP01000002">
    <property type="protein sequence ID" value="GGD74599.1"/>
    <property type="molecule type" value="Genomic_DNA"/>
</dbReference>
<comment type="subcellular location">
    <subcellularLocation>
        <location evidence="11">Cytoplasm</location>
    </subcellularLocation>
</comment>
<evidence type="ECO:0000256" key="7">
    <source>
        <dbReference type="ARBA" id="ARBA00022898"/>
    </source>
</evidence>
<feature type="binding site" evidence="11">
    <location>
        <position position="173"/>
    </location>
    <ligand>
        <name>pyridoxal 5'-phosphate</name>
        <dbReference type="ChEBI" id="CHEBI:597326"/>
    </ligand>
</feature>
<dbReference type="FunFam" id="3.90.1150.10:FF:000006">
    <property type="entry name" value="Phosphoserine aminotransferase"/>
    <property type="match status" value="1"/>
</dbReference>
<keyword evidence="15" id="KW-1185">Reference proteome</keyword>
<name>A0A917DW90_9BACL</name>
<dbReference type="InterPro" id="IPR020578">
    <property type="entry name" value="Aminotrans_V_PyrdxlP_BS"/>
</dbReference>
<dbReference type="InterPro" id="IPR022278">
    <property type="entry name" value="Pser_aminoTfrase"/>
</dbReference>
<dbReference type="InterPro" id="IPR015422">
    <property type="entry name" value="PyrdxlP-dep_Trfase_small"/>
</dbReference>
<evidence type="ECO:0000256" key="12">
    <source>
        <dbReference type="RuleBase" id="RU004505"/>
    </source>
</evidence>